<organism evidence="1 2">
    <name type="scientific">Nocardioides acrostichi</name>
    <dbReference type="NCBI Taxonomy" id="2784339"/>
    <lineage>
        <taxon>Bacteria</taxon>
        <taxon>Bacillati</taxon>
        <taxon>Actinomycetota</taxon>
        <taxon>Actinomycetes</taxon>
        <taxon>Propionibacteriales</taxon>
        <taxon>Nocardioidaceae</taxon>
        <taxon>Nocardioides</taxon>
    </lineage>
</organism>
<accession>A0A930Y4H1</accession>
<dbReference type="RefSeq" id="WP_194501441.1">
    <property type="nucleotide sequence ID" value="NZ_JADIVZ010000001.1"/>
</dbReference>
<proteinExistence type="predicted"/>
<comment type="caution">
    <text evidence="1">The sequence shown here is derived from an EMBL/GenBank/DDBJ whole genome shotgun (WGS) entry which is preliminary data.</text>
</comment>
<gene>
    <name evidence="1" type="ORF">ISG29_00620</name>
</gene>
<reference evidence="1" key="1">
    <citation type="submission" date="2020-11" db="EMBL/GenBank/DDBJ databases">
        <title>Nocardioides sp. CBS4Y-1, whole genome shotgun sequence.</title>
        <authorList>
            <person name="Tuo L."/>
        </authorList>
    </citation>
    <scope>NUCLEOTIDE SEQUENCE</scope>
    <source>
        <strain evidence="1">CBS4Y-1</strain>
    </source>
</reference>
<evidence type="ECO:0000313" key="2">
    <source>
        <dbReference type="Proteomes" id="UP000656804"/>
    </source>
</evidence>
<sequence length="77" mass="8321">MTARERILAILRTDPADTDCSHALELIDLYVDLVLAGEDPEAHLPGAHVHLRECGACRRDFEGLLVAVRDIGAGCSP</sequence>
<keyword evidence="2" id="KW-1185">Reference proteome</keyword>
<evidence type="ECO:0000313" key="1">
    <source>
        <dbReference type="EMBL" id="MBF4160175.1"/>
    </source>
</evidence>
<dbReference type="AlphaFoldDB" id="A0A930Y4H1"/>
<dbReference type="EMBL" id="JADIVZ010000001">
    <property type="protein sequence ID" value="MBF4160175.1"/>
    <property type="molecule type" value="Genomic_DNA"/>
</dbReference>
<dbReference type="Proteomes" id="UP000656804">
    <property type="component" value="Unassembled WGS sequence"/>
</dbReference>
<protein>
    <submittedName>
        <fullName evidence="1">Uncharacterized protein</fullName>
    </submittedName>
</protein>
<name>A0A930Y4H1_9ACTN</name>